<sequence>MDNMIDNGAGKPHKSESNGPWDNPGGGNGAGKGGSPAPSGSGNQPADGGKKGGNPWEPVSIEGGKAKGKERGPSLEELLRRAGGGGGGGGWGGLPKRADGKSYWPFIVIGLAALWIGFTSIHRIDAAESGVVTQLGKYNRTMGPGIQWTLPAPFEMMEKVNTGESRTITIGAPGTKAENLILTRDRNVIDMAYNVRWQVANPDQFLFQLDNPNDTVSEVAESAMRAAVANFDLTAAIGPGRGEIQADVKKRMQEILNSYRAGIMVQAIDIQESEAPTEVKEAFRAVNAAKQQREGYLNEARKYARQVTERAIGETAEFDKIYEQYRQAPEVTKRRLYYETMEEVLSRTDKTIVEPGNVTPYLPLPELARRSKAAEPAASDVKVQGKK</sequence>
<keyword evidence="4" id="KW-1133">Transmembrane helix</keyword>
<dbReference type="Gene3D" id="3.30.479.30">
    <property type="entry name" value="Band 7 domain"/>
    <property type="match status" value="1"/>
</dbReference>
<comment type="subunit">
    <text evidence="6">HflC and HflK may interact to form a multimeric complex.</text>
</comment>
<accession>A0ABV8RHS8</accession>
<evidence type="ECO:0000256" key="2">
    <source>
        <dbReference type="ARBA" id="ARBA00006971"/>
    </source>
</evidence>
<dbReference type="PANTHER" id="PTHR43327">
    <property type="entry name" value="STOMATIN-LIKE PROTEIN 2, MITOCHONDRIAL"/>
    <property type="match status" value="1"/>
</dbReference>
<dbReference type="SMART" id="SM00244">
    <property type="entry name" value="PHB"/>
    <property type="match status" value="1"/>
</dbReference>
<keyword evidence="11" id="KW-1185">Reference proteome</keyword>
<reference evidence="11" key="1">
    <citation type="journal article" date="2019" name="Int. J. Syst. Evol. Microbiol.">
        <title>The Global Catalogue of Microorganisms (GCM) 10K type strain sequencing project: providing services to taxonomists for standard genome sequencing and annotation.</title>
        <authorList>
            <consortium name="The Broad Institute Genomics Platform"/>
            <consortium name="The Broad Institute Genome Sequencing Center for Infectious Disease"/>
            <person name="Wu L."/>
            <person name="Ma J."/>
        </authorList>
    </citation>
    <scope>NUCLEOTIDE SEQUENCE [LARGE SCALE GENOMIC DNA]</scope>
    <source>
        <strain evidence="11">CECT 8531</strain>
    </source>
</reference>
<comment type="similarity">
    <text evidence="2 6">Belongs to the band 7/mec-2 family. HflK subfamily.</text>
</comment>
<comment type="subcellular location">
    <subcellularLocation>
        <location evidence="1">Membrane</location>
        <topology evidence="1">Single-pass membrane protein</topology>
    </subcellularLocation>
</comment>
<evidence type="ECO:0000256" key="5">
    <source>
        <dbReference type="ARBA" id="ARBA00023136"/>
    </source>
</evidence>
<dbReference type="CDD" id="cd03404">
    <property type="entry name" value="SPFH_HflK"/>
    <property type="match status" value="1"/>
</dbReference>
<organism evidence="10 11">
    <name type="scientific">Sphingorhabdus arenilitoris</name>
    <dbReference type="NCBI Taxonomy" id="1490041"/>
    <lineage>
        <taxon>Bacteria</taxon>
        <taxon>Pseudomonadati</taxon>
        <taxon>Pseudomonadota</taxon>
        <taxon>Alphaproteobacteria</taxon>
        <taxon>Sphingomonadales</taxon>
        <taxon>Sphingomonadaceae</taxon>
        <taxon>Sphingorhabdus</taxon>
    </lineage>
</organism>
<dbReference type="PANTHER" id="PTHR43327:SF2">
    <property type="entry name" value="MODULATOR OF FTSH PROTEASE HFLK"/>
    <property type="match status" value="1"/>
</dbReference>
<feature type="domain" description="Band 7" evidence="9">
    <location>
        <begin position="119"/>
        <end position="287"/>
    </location>
</feature>
<dbReference type="InterPro" id="IPR050710">
    <property type="entry name" value="Band7/mec-2_domain"/>
</dbReference>
<dbReference type="GO" id="GO:0006508">
    <property type="term" value="P:proteolysis"/>
    <property type="evidence" value="ECO:0007669"/>
    <property type="project" value="UniProtKB-KW"/>
</dbReference>
<evidence type="ECO:0000256" key="4">
    <source>
        <dbReference type="ARBA" id="ARBA00022989"/>
    </source>
</evidence>
<dbReference type="Proteomes" id="UP001595887">
    <property type="component" value="Unassembled WGS sequence"/>
</dbReference>
<feature type="coiled-coil region" evidence="7">
    <location>
        <begin position="279"/>
        <end position="306"/>
    </location>
</feature>
<keyword evidence="10" id="KW-0378">Hydrolase</keyword>
<evidence type="ECO:0000256" key="8">
    <source>
        <dbReference type="SAM" id="MobiDB-lite"/>
    </source>
</evidence>
<proteinExistence type="inferred from homology"/>
<dbReference type="NCBIfam" id="TIGR01933">
    <property type="entry name" value="hflK"/>
    <property type="match status" value="1"/>
</dbReference>
<protein>
    <recommendedName>
        <fullName evidence="6">Protein HflK</fullName>
    </recommendedName>
</protein>
<dbReference type="InterPro" id="IPR010201">
    <property type="entry name" value="HflK"/>
</dbReference>
<dbReference type="InterPro" id="IPR036013">
    <property type="entry name" value="Band_7/SPFH_dom_sf"/>
</dbReference>
<keyword evidence="10" id="KW-0645">Protease</keyword>
<evidence type="ECO:0000256" key="7">
    <source>
        <dbReference type="SAM" id="Coils"/>
    </source>
</evidence>
<dbReference type="GO" id="GO:0008233">
    <property type="term" value="F:peptidase activity"/>
    <property type="evidence" value="ECO:0007669"/>
    <property type="project" value="UniProtKB-KW"/>
</dbReference>
<dbReference type="InterPro" id="IPR001107">
    <property type="entry name" value="Band_7"/>
</dbReference>
<keyword evidence="5" id="KW-0472">Membrane</keyword>
<dbReference type="EMBL" id="JBHSDH010000013">
    <property type="protein sequence ID" value="MFC4292953.1"/>
    <property type="molecule type" value="Genomic_DNA"/>
</dbReference>
<dbReference type="Pfam" id="PF01145">
    <property type="entry name" value="Band_7"/>
    <property type="match status" value="1"/>
</dbReference>
<comment type="caution">
    <text evidence="10">The sequence shown here is derived from an EMBL/GenBank/DDBJ whole genome shotgun (WGS) entry which is preliminary data.</text>
</comment>
<evidence type="ECO:0000313" key="11">
    <source>
        <dbReference type="Proteomes" id="UP001595887"/>
    </source>
</evidence>
<comment type="function">
    <text evidence="6">HflC and HflK could encode or regulate a protease.</text>
</comment>
<evidence type="ECO:0000256" key="6">
    <source>
        <dbReference type="RuleBase" id="RU364113"/>
    </source>
</evidence>
<name>A0ABV8RHS8_9SPHN</name>
<evidence type="ECO:0000256" key="1">
    <source>
        <dbReference type="ARBA" id="ARBA00004167"/>
    </source>
</evidence>
<evidence type="ECO:0000259" key="9">
    <source>
        <dbReference type="SMART" id="SM00244"/>
    </source>
</evidence>
<dbReference type="SUPFAM" id="SSF117892">
    <property type="entry name" value="Band 7/SPFH domain"/>
    <property type="match status" value="1"/>
</dbReference>
<evidence type="ECO:0000256" key="3">
    <source>
        <dbReference type="ARBA" id="ARBA00022692"/>
    </source>
</evidence>
<dbReference type="RefSeq" id="WP_381424068.1">
    <property type="nucleotide sequence ID" value="NZ_JBHSDH010000013.1"/>
</dbReference>
<gene>
    <name evidence="10" type="primary">hflK</name>
    <name evidence="10" type="ORF">ACFOWX_11065</name>
</gene>
<evidence type="ECO:0000313" key="10">
    <source>
        <dbReference type="EMBL" id="MFC4292953.1"/>
    </source>
</evidence>
<feature type="region of interest" description="Disordered" evidence="8">
    <location>
        <begin position="1"/>
        <end position="72"/>
    </location>
</feature>
<keyword evidence="7" id="KW-0175">Coiled coil</keyword>
<feature type="compositionally biased region" description="Gly residues" evidence="8">
    <location>
        <begin position="24"/>
        <end position="34"/>
    </location>
</feature>
<keyword evidence="3" id="KW-0812">Transmembrane</keyword>